<reference evidence="2 3" key="1">
    <citation type="submission" date="2020-11" db="EMBL/GenBank/DDBJ databases">
        <authorList>
            <person name="Peeters C."/>
        </authorList>
    </citation>
    <scope>NUCLEOTIDE SEQUENCE [LARGE SCALE GENOMIC DNA]</scope>
    <source>
        <strain evidence="2 3">LMG 8286</strain>
    </source>
</reference>
<dbReference type="EMBL" id="CAJHOE010000002">
    <property type="protein sequence ID" value="CAD7288278.1"/>
    <property type="molecule type" value="Genomic_DNA"/>
</dbReference>
<accession>A0ABN7KAI6</accession>
<name>A0ABN7KAI6_9BACT</name>
<evidence type="ECO:0008006" key="4">
    <source>
        <dbReference type="Google" id="ProtNLM"/>
    </source>
</evidence>
<evidence type="ECO:0000313" key="2">
    <source>
        <dbReference type="EMBL" id="CAD7288278.1"/>
    </source>
</evidence>
<gene>
    <name evidence="2" type="ORF">LMG8286_01246</name>
</gene>
<dbReference type="RefSeq" id="WP_230056999.1">
    <property type="nucleotide sequence ID" value="NZ_CAJHOE010000002.1"/>
</dbReference>
<organism evidence="2 3">
    <name type="scientific">Campylobacter suis</name>
    <dbReference type="NCBI Taxonomy" id="2790657"/>
    <lineage>
        <taxon>Bacteria</taxon>
        <taxon>Pseudomonadati</taxon>
        <taxon>Campylobacterota</taxon>
        <taxon>Epsilonproteobacteria</taxon>
        <taxon>Campylobacterales</taxon>
        <taxon>Campylobacteraceae</taxon>
        <taxon>Campylobacter</taxon>
    </lineage>
</organism>
<comment type="caution">
    <text evidence="2">The sequence shown here is derived from an EMBL/GenBank/DDBJ whole genome shotgun (WGS) entry which is preliminary data.</text>
</comment>
<protein>
    <recommendedName>
        <fullName evidence="4">Phage protein</fullName>
    </recommendedName>
</protein>
<keyword evidence="1" id="KW-0175">Coiled coil</keyword>
<keyword evidence="3" id="KW-1185">Reference proteome</keyword>
<evidence type="ECO:0000256" key="1">
    <source>
        <dbReference type="SAM" id="Coils"/>
    </source>
</evidence>
<sequence>MRNFNIVITDERVMVKTFRAETLQEAKDMADIDYTNAFGDEASQSGYKRIQDKEYEIGVELTDEYLLDEVQEAYWNFAETVHDVNETLNDWVPESVVELFGKNGKLKGKITTLQSTLSKLQQKIADYEKVKGRNIEVA</sequence>
<dbReference type="Proteomes" id="UP000789359">
    <property type="component" value="Unassembled WGS sequence"/>
</dbReference>
<evidence type="ECO:0000313" key="3">
    <source>
        <dbReference type="Proteomes" id="UP000789359"/>
    </source>
</evidence>
<feature type="coiled-coil region" evidence="1">
    <location>
        <begin position="103"/>
        <end position="130"/>
    </location>
</feature>
<proteinExistence type="predicted"/>